<sequence>MPEYYLFFLVRHQHMGDPSSICSKLDKSSDILKCLPDELYFNAGEHSRGHYMMSEPFVTPDPQGFAQEFSHKLIALAETDKQVKKILSFEVTGIELQQRYSMNTWNISFPKFRFGSEDF</sequence>
<reference evidence="1 2" key="1">
    <citation type="submission" date="2020-03" db="EMBL/GenBank/DDBJ databases">
        <title>Draft Genome Sequence of 2-Methylisoborneol Producing Pseudanabaena yagii Strain GIHE-NHR1 Isolated from North Han River in South Korea.</title>
        <authorList>
            <person name="Jeong J."/>
        </authorList>
    </citation>
    <scope>NUCLEOTIDE SEQUENCE [LARGE SCALE GENOMIC DNA]</scope>
    <source>
        <strain evidence="1 2">GIHE-NHR1</strain>
    </source>
</reference>
<proteinExistence type="predicted"/>
<dbReference type="RefSeq" id="WP_169364250.1">
    <property type="nucleotide sequence ID" value="NZ_JAAVJL010000001.1"/>
</dbReference>
<name>A0ABX1LTK7_9CYAN</name>
<evidence type="ECO:0000313" key="2">
    <source>
        <dbReference type="Proteomes" id="UP000738376"/>
    </source>
</evidence>
<accession>A0ABX1LTK7</accession>
<protein>
    <submittedName>
        <fullName evidence="1">Uncharacterized protein</fullName>
    </submittedName>
</protein>
<organism evidence="1 2">
    <name type="scientific">Pseudanabaena yagii GIHE-NHR1</name>
    <dbReference type="NCBI Taxonomy" id="2722753"/>
    <lineage>
        <taxon>Bacteria</taxon>
        <taxon>Bacillati</taxon>
        <taxon>Cyanobacteriota</taxon>
        <taxon>Cyanophyceae</taxon>
        <taxon>Pseudanabaenales</taxon>
        <taxon>Pseudanabaenaceae</taxon>
        <taxon>Pseudanabaena</taxon>
        <taxon>Pseudanabaena yagii</taxon>
    </lineage>
</organism>
<keyword evidence="2" id="KW-1185">Reference proteome</keyword>
<evidence type="ECO:0000313" key="1">
    <source>
        <dbReference type="EMBL" id="NMF59477.1"/>
    </source>
</evidence>
<dbReference type="Proteomes" id="UP000738376">
    <property type="component" value="Unassembled WGS sequence"/>
</dbReference>
<gene>
    <name evidence="1" type="ORF">HC246_15990</name>
</gene>
<dbReference type="EMBL" id="JAAVJL010000001">
    <property type="protein sequence ID" value="NMF59477.1"/>
    <property type="molecule type" value="Genomic_DNA"/>
</dbReference>
<comment type="caution">
    <text evidence="1">The sequence shown here is derived from an EMBL/GenBank/DDBJ whole genome shotgun (WGS) entry which is preliminary data.</text>
</comment>